<dbReference type="PANTHER" id="PTHR24348">
    <property type="entry name" value="SERINE/THREONINE-PROTEIN KINASE UNC-51-RELATED"/>
    <property type="match status" value="1"/>
</dbReference>
<evidence type="ECO:0000313" key="7">
    <source>
        <dbReference type="Proteomes" id="UP001431209"/>
    </source>
</evidence>
<name>A0AAW2ZA70_9EUKA</name>
<evidence type="ECO:0000259" key="5">
    <source>
        <dbReference type="PROSITE" id="PS50011"/>
    </source>
</evidence>
<evidence type="ECO:0000313" key="6">
    <source>
        <dbReference type="EMBL" id="KAL0486767.1"/>
    </source>
</evidence>
<keyword evidence="6" id="KW-0418">Kinase</keyword>
<organism evidence="6 7">
    <name type="scientific">Acrasis kona</name>
    <dbReference type="NCBI Taxonomy" id="1008807"/>
    <lineage>
        <taxon>Eukaryota</taxon>
        <taxon>Discoba</taxon>
        <taxon>Heterolobosea</taxon>
        <taxon>Tetramitia</taxon>
        <taxon>Eutetramitia</taxon>
        <taxon>Acrasidae</taxon>
        <taxon>Acrasis</taxon>
    </lineage>
</organism>
<dbReference type="InterPro" id="IPR000719">
    <property type="entry name" value="Prot_kinase_dom"/>
</dbReference>
<proteinExistence type="inferred from homology"/>
<keyword evidence="6" id="KW-0808">Transferase</keyword>
<protein>
    <submittedName>
        <fullName evidence="6">Serine/threonine-protein kinase atg1</fullName>
    </submittedName>
</protein>
<dbReference type="PROSITE" id="PS00108">
    <property type="entry name" value="PROTEIN_KINASE_ST"/>
    <property type="match status" value="1"/>
</dbReference>
<dbReference type="SUPFAM" id="SSF56112">
    <property type="entry name" value="Protein kinase-like (PK-like)"/>
    <property type="match status" value="1"/>
</dbReference>
<reference evidence="6 7" key="1">
    <citation type="submission" date="2024-03" db="EMBL/GenBank/DDBJ databases">
        <title>The Acrasis kona genome and developmental transcriptomes reveal deep origins of eukaryotic multicellular pathways.</title>
        <authorList>
            <person name="Sheikh S."/>
            <person name="Fu C.-J."/>
            <person name="Brown M.W."/>
            <person name="Baldauf S.L."/>
        </authorList>
    </citation>
    <scope>NUCLEOTIDE SEQUENCE [LARGE SCALE GENOMIC DNA]</scope>
    <source>
        <strain evidence="6 7">ATCC MYA-3509</strain>
    </source>
</reference>
<keyword evidence="4" id="KW-0723">Serine/threonine-protein kinase</keyword>
<dbReference type="Pfam" id="PF00069">
    <property type="entry name" value="Pkinase"/>
    <property type="match status" value="1"/>
</dbReference>
<evidence type="ECO:0000256" key="4">
    <source>
        <dbReference type="RuleBase" id="RU000304"/>
    </source>
</evidence>
<dbReference type="GO" id="GO:0010506">
    <property type="term" value="P:regulation of autophagy"/>
    <property type="evidence" value="ECO:0007669"/>
    <property type="project" value="InterPro"/>
</dbReference>
<evidence type="ECO:0000256" key="1">
    <source>
        <dbReference type="ARBA" id="ARBA00022741"/>
    </source>
</evidence>
<comment type="similarity">
    <text evidence="4">Belongs to the protein kinase superfamily.</text>
</comment>
<keyword evidence="1 3" id="KW-0547">Nucleotide-binding</keyword>
<dbReference type="InterPro" id="IPR017441">
    <property type="entry name" value="Protein_kinase_ATP_BS"/>
</dbReference>
<dbReference type="GO" id="GO:0004674">
    <property type="term" value="F:protein serine/threonine kinase activity"/>
    <property type="evidence" value="ECO:0007669"/>
    <property type="project" value="UniProtKB-KW"/>
</dbReference>
<evidence type="ECO:0000256" key="2">
    <source>
        <dbReference type="ARBA" id="ARBA00022840"/>
    </source>
</evidence>
<dbReference type="Gene3D" id="1.10.510.10">
    <property type="entry name" value="Transferase(Phosphotransferase) domain 1"/>
    <property type="match status" value="1"/>
</dbReference>
<evidence type="ECO:0000256" key="3">
    <source>
        <dbReference type="PROSITE-ProRule" id="PRU10141"/>
    </source>
</evidence>
<sequence>MPSTKQIGKYTLTNNRLGSGMFGEVFEGYHTETQKKVAIKVMSCDKIINDEKLLAGLQLEIGMSRKLENDNIVRSYDFLKSVRYYYLVIEKCECDLQKFMEDNPGGLPPKLAQKFFQDLTNGLKAMHESDMIHRDLKPANLLLDRPMKINKQNSIMGDLSVIKIADFGLARHIHNGEMAKTMIGTPNYMAPEIMDNRPYDFGCDLYSCGVILYELLTGRLPWRANKPSELRRKIEFEKINFPPHVSPLAKDLISRVLLLDTSKRITLKDFYEHPYIKQSVYDDDDVDDTSNDSSTIHHVPVESKTLGEYDFDFDNISNAALSSQIRRRIEYACCVDNVASRIKDESMSSLFCLNLKCMDLLLGCIQDTPEQAHGLKTMLVERFVNMDRDMQSLEKALRQLSTADSCMPACAEDVLYRHALSYARQAGPSGNHDYSIVILECILRECTNKQDKDTINAAIQLLEETSSK</sequence>
<dbReference type="InterPro" id="IPR008271">
    <property type="entry name" value="Ser/Thr_kinase_AS"/>
</dbReference>
<dbReference type="PROSITE" id="PS50011">
    <property type="entry name" value="PROTEIN_KINASE_DOM"/>
    <property type="match status" value="1"/>
</dbReference>
<dbReference type="AlphaFoldDB" id="A0AAW2ZA70"/>
<dbReference type="GO" id="GO:0005737">
    <property type="term" value="C:cytoplasm"/>
    <property type="evidence" value="ECO:0007669"/>
    <property type="project" value="TreeGrafter"/>
</dbReference>
<comment type="caution">
    <text evidence="6">The sequence shown here is derived from an EMBL/GenBank/DDBJ whole genome shotgun (WGS) entry which is preliminary data.</text>
</comment>
<dbReference type="InterPro" id="IPR045269">
    <property type="entry name" value="Atg1-like"/>
</dbReference>
<dbReference type="Proteomes" id="UP001431209">
    <property type="component" value="Unassembled WGS sequence"/>
</dbReference>
<keyword evidence="7" id="KW-1185">Reference proteome</keyword>
<gene>
    <name evidence="6" type="ORF">AKO1_012089</name>
</gene>
<dbReference type="GO" id="GO:0005524">
    <property type="term" value="F:ATP binding"/>
    <property type="evidence" value="ECO:0007669"/>
    <property type="project" value="UniProtKB-UniRule"/>
</dbReference>
<dbReference type="InterPro" id="IPR011009">
    <property type="entry name" value="Kinase-like_dom_sf"/>
</dbReference>
<keyword evidence="2 3" id="KW-0067">ATP-binding</keyword>
<dbReference type="SMART" id="SM00220">
    <property type="entry name" value="S_TKc"/>
    <property type="match status" value="1"/>
</dbReference>
<dbReference type="EMBL" id="JAOPGA020001266">
    <property type="protein sequence ID" value="KAL0486767.1"/>
    <property type="molecule type" value="Genomic_DNA"/>
</dbReference>
<feature type="binding site" evidence="3">
    <location>
        <position position="40"/>
    </location>
    <ligand>
        <name>ATP</name>
        <dbReference type="ChEBI" id="CHEBI:30616"/>
    </ligand>
</feature>
<accession>A0AAW2ZA70</accession>
<feature type="domain" description="Protein kinase" evidence="5">
    <location>
        <begin position="11"/>
        <end position="276"/>
    </location>
</feature>
<dbReference type="PROSITE" id="PS00107">
    <property type="entry name" value="PROTEIN_KINASE_ATP"/>
    <property type="match status" value="1"/>
</dbReference>